<proteinExistence type="predicted"/>
<protein>
    <submittedName>
        <fullName evidence="1">Uncharacterized protein</fullName>
    </submittedName>
</protein>
<dbReference type="EMBL" id="RCHS01001985">
    <property type="protein sequence ID" value="RMX50347.1"/>
    <property type="molecule type" value="Genomic_DNA"/>
</dbReference>
<dbReference type="Proteomes" id="UP000275408">
    <property type="component" value="Unassembled WGS sequence"/>
</dbReference>
<evidence type="ECO:0000313" key="2">
    <source>
        <dbReference type="Proteomes" id="UP000275408"/>
    </source>
</evidence>
<name>A0A3M6U9L7_POCDA</name>
<dbReference type="AlphaFoldDB" id="A0A3M6U9L7"/>
<evidence type="ECO:0000313" key="1">
    <source>
        <dbReference type="EMBL" id="RMX50347.1"/>
    </source>
</evidence>
<sequence>MNHAFLQQVLARLYFSSDFCWWVQLSTAAGSLCPFTQKARMPPLPSLILPGSGSQLDPKKTEGFRIGSQAGHTSGLVNITWVANNLKILSIYLGNANLDQAN</sequence>
<reference evidence="1 2" key="1">
    <citation type="journal article" date="2018" name="Sci. Rep.">
        <title>Comparative analysis of the Pocillopora damicornis genome highlights role of immune system in coral evolution.</title>
        <authorList>
            <person name="Cunning R."/>
            <person name="Bay R.A."/>
            <person name="Gillette P."/>
            <person name="Baker A.C."/>
            <person name="Traylor-Knowles N."/>
        </authorList>
    </citation>
    <scope>NUCLEOTIDE SEQUENCE [LARGE SCALE GENOMIC DNA]</scope>
    <source>
        <strain evidence="1">RSMAS</strain>
        <tissue evidence="1">Whole animal</tissue>
    </source>
</reference>
<organism evidence="1 2">
    <name type="scientific">Pocillopora damicornis</name>
    <name type="common">Cauliflower coral</name>
    <name type="synonym">Millepora damicornis</name>
    <dbReference type="NCBI Taxonomy" id="46731"/>
    <lineage>
        <taxon>Eukaryota</taxon>
        <taxon>Metazoa</taxon>
        <taxon>Cnidaria</taxon>
        <taxon>Anthozoa</taxon>
        <taxon>Hexacorallia</taxon>
        <taxon>Scleractinia</taxon>
        <taxon>Astrocoeniina</taxon>
        <taxon>Pocilloporidae</taxon>
        <taxon>Pocillopora</taxon>
    </lineage>
</organism>
<gene>
    <name evidence="1" type="ORF">pdam_00006930</name>
</gene>
<feature type="non-terminal residue" evidence="1">
    <location>
        <position position="102"/>
    </location>
</feature>
<keyword evidence="2" id="KW-1185">Reference proteome</keyword>
<accession>A0A3M6U9L7</accession>
<comment type="caution">
    <text evidence="1">The sequence shown here is derived from an EMBL/GenBank/DDBJ whole genome shotgun (WGS) entry which is preliminary data.</text>
</comment>